<gene>
    <name evidence="1" type="ORF">MSAN_01750500</name>
</gene>
<evidence type="ECO:0000313" key="2">
    <source>
        <dbReference type="Proteomes" id="UP000623467"/>
    </source>
</evidence>
<dbReference type="EMBL" id="JACAZH010000017">
    <property type="protein sequence ID" value="KAF7347984.1"/>
    <property type="molecule type" value="Genomic_DNA"/>
</dbReference>
<evidence type="ECO:0000313" key="1">
    <source>
        <dbReference type="EMBL" id="KAF7347984.1"/>
    </source>
</evidence>
<keyword evidence="2" id="KW-1185">Reference proteome</keyword>
<name>A0A8H6XWF5_9AGAR</name>
<dbReference type="OrthoDB" id="3051754at2759"/>
<accession>A0A8H6XWF5</accession>
<protein>
    <submittedName>
        <fullName evidence="1">Uncharacterized protein</fullName>
    </submittedName>
</protein>
<sequence>MWMQGANGDYLNISYENFEPTADWAPTTSNDCAPSFSFNGSPYFASNITPDTASFNGALLFNPQDGLIIPSNTVFPEQLPFNNGFDLDLGADTTLKVQDARDDWEKFCGSVTSINVCWRAHLTRRALGPGAQMTLKTVSLPLI</sequence>
<proteinExistence type="predicted"/>
<organism evidence="1 2">
    <name type="scientific">Mycena sanguinolenta</name>
    <dbReference type="NCBI Taxonomy" id="230812"/>
    <lineage>
        <taxon>Eukaryota</taxon>
        <taxon>Fungi</taxon>
        <taxon>Dikarya</taxon>
        <taxon>Basidiomycota</taxon>
        <taxon>Agaricomycotina</taxon>
        <taxon>Agaricomycetes</taxon>
        <taxon>Agaricomycetidae</taxon>
        <taxon>Agaricales</taxon>
        <taxon>Marasmiineae</taxon>
        <taxon>Mycenaceae</taxon>
        <taxon>Mycena</taxon>
    </lineage>
</organism>
<dbReference type="AlphaFoldDB" id="A0A8H6XWF5"/>
<reference evidence="1" key="1">
    <citation type="submission" date="2020-05" db="EMBL/GenBank/DDBJ databases">
        <title>Mycena genomes resolve the evolution of fungal bioluminescence.</title>
        <authorList>
            <person name="Tsai I.J."/>
        </authorList>
    </citation>
    <scope>NUCLEOTIDE SEQUENCE</scope>
    <source>
        <strain evidence="1">160909Yilan</strain>
    </source>
</reference>
<comment type="caution">
    <text evidence="1">The sequence shown here is derived from an EMBL/GenBank/DDBJ whole genome shotgun (WGS) entry which is preliminary data.</text>
</comment>
<dbReference type="Proteomes" id="UP000623467">
    <property type="component" value="Unassembled WGS sequence"/>
</dbReference>